<feature type="region of interest" description="Disordered" evidence="1">
    <location>
        <begin position="1"/>
        <end position="61"/>
    </location>
</feature>
<name>A0AAV7TUW6_PLEWA</name>
<feature type="non-terminal residue" evidence="2">
    <location>
        <position position="1"/>
    </location>
</feature>
<sequence>RKEEEKQKGGELTQKRQPNRSLEADLLPSTWGHKTRPRGLEPNRRYPDPQEERNIDARHCL</sequence>
<protein>
    <submittedName>
        <fullName evidence="2">Uncharacterized protein</fullName>
    </submittedName>
</protein>
<feature type="compositionally biased region" description="Basic and acidic residues" evidence="1">
    <location>
        <begin position="38"/>
        <end position="61"/>
    </location>
</feature>
<gene>
    <name evidence="2" type="ORF">NDU88_005275</name>
</gene>
<feature type="non-terminal residue" evidence="2">
    <location>
        <position position="61"/>
    </location>
</feature>
<dbReference type="AlphaFoldDB" id="A0AAV7TUW6"/>
<reference evidence="2" key="1">
    <citation type="journal article" date="2022" name="bioRxiv">
        <title>Sequencing and chromosome-scale assembly of the giantPleurodeles waltlgenome.</title>
        <authorList>
            <person name="Brown T."/>
            <person name="Elewa A."/>
            <person name="Iarovenko S."/>
            <person name="Subramanian E."/>
            <person name="Araus A.J."/>
            <person name="Petzold A."/>
            <person name="Susuki M."/>
            <person name="Suzuki K.-i.T."/>
            <person name="Hayashi T."/>
            <person name="Toyoda A."/>
            <person name="Oliveira C."/>
            <person name="Osipova E."/>
            <person name="Leigh N.D."/>
            <person name="Simon A."/>
            <person name="Yun M.H."/>
        </authorList>
    </citation>
    <scope>NUCLEOTIDE SEQUENCE</scope>
    <source>
        <strain evidence="2">20211129_DDA</strain>
        <tissue evidence="2">Liver</tissue>
    </source>
</reference>
<dbReference type="Proteomes" id="UP001066276">
    <property type="component" value="Chromosome 3_2"/>
</dbReference>
<organism evidence="2 3">
    <name type="scientific">Pleurodeles waltl</name>
    <name type="common">Iberian ribbed newt</name>
    <dbReference type="NCBI Taxonomy" id="8319"/>
    <lineage>
        <taxon>Eukaryota</taxon>
        <taxon>Metazoa</taxon>
        <taxon>Chordata</taxon>
        <taxon>Craniata</taxon>
        <taxon>Vertebrata</taxon>
        <taxon>Euteleostomi</taxon>
        <taxon>Amphibia</taxon>
        <taxon>Batrachia</taxon>
        <taxon>Caudata</taxon>
        <taxon>Salamandroidea</taxon>
        <taxon>Salamandridae</taxon>
        <taxon>Pleurodelinae</taxon>
        <taxon>Pleurodeles</taxon>
    </lineage>
</organism>
<accession>A0AAV7TUW6</accession>
<comment type="caution">
    <text evidence="2">The sequence shown here is derived from an EMBL/GenBank/DDBJ whole genome shotgun (WGS) entry which is preliminary data.</text>
</comment>
<evidence type="ECO:0000256" key="1">
    <source>
        <dbReference type="SAM" id="MobiDB-lite"/>
    </source>
</evidence>
<proteinExistence type="predicted"/>
<dbReference type="EMBL" id="JANPWB010000006">
    <property type="protein sequence ID" value="KAJ1180051.1"/>
    <property type="molecule type" value="Genomic_DNA"/>
</dbReference>
<keyword evidence="3" id="KW-1185">Reference proteome</keyword>
<evidence type="ECO:0000313" key="2">
    <source>
        <dbReference type="EMBL" id="KAJ1180051.1"/>
    </source>
</evidence>
<evidence type="ECO:0000313" key="3">
    <source>
        <dbReference type="Proteomes" id="UP001066276"/>
    </source>
</evidence>